<proteinExistence type="predicted"/>
<protein>
    <submittedName>
        <fullName evidence="1">Uncharacterized protein</fullName>
    </submittedName>
</protein>
<accession>A0A5N5L5A6</accession>
<comment type="caution">
    <text evidence="1">The sequence shown here is derived from an EMBL/GenBank/DDBJ whole genome shotgun (WGS) entry which is preliminary data.</text>
</comment>
<reference evidence="2" key="1">
    <citation type="journal article" date="2019" name="Gigascience">
        <title>De novo genome assembly of the endangered Acer yangbiense, a plant species with extremely small populations endemic to Yunnan Province, China.</title>
        <authorList>
            <person name="Yang J."/>
            <person name="Wariss H.M."/>
            <person name="Tao L."/>
            <person name="Zhang R."/>
            <person name="Yun Q."/>
            <person name="Hollingsworth P."/>
            <person name="Dao Z."/>
            <person name="Luo G."/>
            <person name="Guo H."/>
            <person name="Ma Y."/>
            <person name="Sun W."/>
        </authorList>
    </citation>
    <scope>NUCLEOTIDE SEQUENCE [LARGE SCALE GENOMIC DNA]</scope>
    <source>
        <strain evidence="2">cv. br00</strain>
    </source>
</reference>
<dbReference type="AlphaFoldDB" id="A0A5N5L5A6"/>
<dbReference type="Proteomes" id="UP000326939">
    <property type="component" value="Chromosome 10"/>
</dbReference>
<gene>
    <name evidence="1" type="ORF">DKX38_015478</name>
</gene>
<sequence length="162" mass="17467">MGGSKVEESVRVVAVNVREGLGFTGAGCDAVGGDDKEEQECRERGIEGIPGGLVIDGGAFAGDTDDRGSNTEDGTTDADGIYLVTLRKDHGGSETLLVEPISDALVSLKDKSFYLGHPWVQGHLYYGLTTMLIRIEKPGTQTYQIDYYFKIFPLNAQNMEAT</sequence>
<organism evidence="1 2">
    <name type="scientific">Salix brachista</name>
    <dbReference type="NCBI Taxonomy" id="2182728"/>
    <lineage>
        <taxon>Eukaryota</taxon>
        <taxon>Viridiplantae</taxon>
        <taxon>Streptophyta</taxon>
        <taxon>Embryophyta</taxon>
        <taxon>Tracheophyta</taxon>
        <taxon>Spermatophyta</taxon>
        <taxon>Magnoliopsida</taxon>
        <taxon>eudicotyledons</taxon>
        <taxon>Gunneridae</taxon>
        <taxon>Pentapetalae</taxon>
        <taxon>rosids</taxon>
        <taxon>fabids</taxon>
        <taxon>Malpighiales</taxon>
        <taxon>Salicaceae</taxon>
        <taxon>Saliceae</taxon>
        <taxon>Salix</taxon>
    </lineage>
</organism>
<evidence type="ECO:0000313" key="2">
    <source>
        <dbReference type="Proteomes" id="UP000326939"/>
    </source>
</evidence>
<keyword evidence="2" id="KW-1185">Reference proteome</keyword>
<dbReference type="EMBL" id="VDCV01000010">
    <property type="protein sequence ID" value="KAB5537945.1"/>
    <property type="molecule type" value="Genomic_DNA"/>
</dbReference>
<name>A0A5N5L5A6_9ROSI</name>
<evidence type="ECO:0000313" key="1">
    <source>
        <dbReference type="EMBL" id="KAB5537945.1"/>
    </source>
</evidence>